<feature type="compositionally biased region" description="Basic and acidic residues" evidence="3">
    <location>
        <begin position="139"/>
        <end position="150"/>
    </location>
</feature>
<dbReference type="OrthoDB" id="185175at2759"/>
<dbReference type="PROSITE" id="PS00018">
    <property type="entry name" value="EF_HAND_1"/>
    <property type="match status" value="2"/>
</dbReference>
<dbReference type="SMART" id="SM00324">
    <property type="entry name" value="RhoGAP"/>
    <property type="match status" value="1"/>
</dbReference>
<feature type="compositionally biased region" description="Basic residues" evidence="3">
    <location>
        <begin position="124"/>
        <end position="137"/>
    </location>
</feature>
<dbReference type="SUPFAM" id="SSF47473">
    <property type="entry name" value="EF-hand"/>
    <property type="match status" value="1"/>
</dbReference>
<organism evidence="5 6">
    <name type="scientific">Entamoeba histolytica HM-3:IMSS</name>
    <dbReference type="NCBI Taxonomy" id="885315"/>
    <lineage>
        <taxon>Eukaryota</taxon>
        <taxon>Amoebozoa</taxon>
        <taxon>Evosea</taxon>
        <taxon>Archamoebae</taxon>
        <taxon>Mastigamoebida</taxon>
        <taxon>Entamoebidae</taxon>
        <taxon>Entamoeba</taxon>
    </lineage>
</organism>
<gene>
    <name evidence="5" type="ORF">KM1_210810</name>
</gene>
<evidence type="ECO:0000313" key="6">
    <source>
        <dbReference type="Proteomes" id="UP000030780"/>
    </source>
</evidence>
<dbReference type="Pfam" id="PF00620">
    <property type="entry name" value="RhoGAP"/>
    <property type="match status" value="1"/>
</dbReference>
<accession>M7WXD5</accession>
<evidence type="ECO:0000313" key="5">
    <source>
        <dbReference type="EMBL" id="EMS16069.1"/>
    </source>
</evidence>
<evidence type="ECO:0000256" key="1">
    <source>
        <dbReference type="ARBA" id="ARBA00022837"/>
    </source>
</evidence>
<dbReference type="VEuPathDB" id="AmoebaDB:KM1_210810"/>
<dbReference type="InterPro" id="IPR018247">
    <property type="entry name" value="EF_Hand_1_Ca_BS"/>
</dbReference>
<evidence type="ECO:0000259" key="4">
    <source>
        <dbReference type="PROSITE" id="PS50238"/>
    </source>
</evidence>
<dbReference type="PANTHER" id="PTHR23182:SF1">
    <property type="entry name" value="RHO GTPASE ACTIVATING PROTEIN AT 1A, ISOFORM E"/>
    <property type="match status" value="1"/>
</dbReference>
<dbReference type="InterPro" id="IPR011992">
    <property type="entry name" value="EF-hand-dom_pair"/>
</dbReference>
<dbReference type="PROSITE" id="PS50238">
    <property type="entry name" value="RHOGAP"/>
    <property type="match status" value="1"/>
</dbReference>
<dbReference type="GO" id="GO:0005096">
    <property type="term" value="F:GTPase activator activity"/>
    <property type="evidence" value="ECO:0007669"/>
    <property type="project" value="InterPro"/>
</dbReference>
<keyword evidence="1" id="KW-0106">Calcium</keyword>
<dbReference type="CDD" id="cd00159">
    <property type="entry name" value="RhoGAP"/>
    <property type="match status" value="1"/>
</dbReference>
<dbReference type="InterPro" id="IPR008936">
    <property type="entry name" value="Rho_GTPase_activation_prot"/>
</dbReference>
<dbReference type="InterPro" id="IPR037769">
    <property type="entry name" value="Abr/Bcr"/>
</dbReference>
<name>M7WXD5_ENTHI</name>
<feature type="compositionally biased region" description="Polar residues" evidence="3">
    <location>
        <begin position="12"/>
        <end position="22"/>
    </location>
</feature>
<feature type="compositionally biased region" description="Basic and acidic residues" evidence="3">
    <location>
        <begin position="157"/>
        <end position="207"/>
    </location>
</feature>
<dbReference type="PANTHER" id="PTHR23182">
    <property type="entry name" value="BREAKPOINT CLUSTER REGION PROTEIN BCR"/>
    <property type="match status" value="1"/>
</dbReference>
<dbReference type="EMBL" id="KB637511">
    <property type="protein sequence ID" value="EMS16069.1"/>
    <property type="molecule type" value="Genomic_DNA"/>
</dbReference>
<feature type="coiled-coil region" evidence="2">
    <location>
        <begin position="441"/>
        <end position="469"/>
    </location>
</feature>
<dbReference type="Gene3D" id="1.10.238.10">
    <property type="entry name" value="EF-hand"/>
    <property type="match status" value="1"/>
</dbReference>
<evidence type="ECO:0000256" key="2">
    <source>
        <dbReference type="SAM" id="Coils"/>
    </source>
</evidence>
<feature type="region of interest" description="Disordered" evidence="3">
    <location>
        <begin position="1"/>
        <end position="222"/>
    </location>
</feature>
<dbReference type="SUPFAM" id="SSF48350">
    <property type="entry name" value="GTPase activation domain, GAP"/>
    <property type="match status" value="1"/>
</dbReference>
<feature type="compositionally biased region" description="Basic and acidic residues" evidence="3">
    <location>
        <begin position="66"/>
        <end position="83"/>
    </location>
</feature>
<protein>
    <submittedName>
        <fullName evidence="5">Neurofilament medium polypeptide, putative</fullName>
    </submittedName>
</protein>
<dbReference type="AlphaFoldDB" id="M7WXD5"/>
<keyword evidence="2" id="KW-0175">Coiled coil</keyword>
<reference evidence="5 6" key="1">
    <citation type="submission" date="2013-01" db="EMBL/GenBank/DDBJ databases">
        <authorList>
            <person name="Inman J."/>
            <person name="Zafar N."/>
            <person name="Lorenzi H."/>
            <person name="Caler E."/>
        </authorList>
    </citation>
    <scope>NUCLEOTIDE SEQUENCE [LARGE SCALE GENOMIC DNA]</scope>
    <source>
        <strain evidence="5 6">HM-3:IMSS</strain>
    </source>
</reference>
<dbReference type="InterPro" id="IPR000198">
    <property type="entry name" value="RhoGAP_dom"/>
</dbReference>
<feature type="compositionally biased region" description="Basic and acidic residues" evidence="3">
    <location>
        <begin position="25"/>
        <end position="44"/>
    </location>
</feature>
<proteinExistence type="predicted"/>
<evidence type="ECO:0000256" key="3">
    <source>
        <dbReference type="SAM" id="MobiDB-lite"/>
    </source>
</evidence>
<dbReference type="Gene3D" id="1.10.555.10">
    <property type="entry name" value="Rho GTPase activation protein"/>
    <property type="match status" value="1"/>
</dbReference>
<sequence length="869" mass="100674">MSDIEKTPEILENQTNRTSTPPLESEEKKTDEVVKRLPSKEKSSGKKKTRSSSSNNEVEENDEKEEINQEGKDKEKRVSKERLLSFMFKRKTNEKTTVSESPKKSHKDKKKEGGEEEEEENPKRKVFKKNKKQKMLKQSKSEIITKKSEEIDSQELIIEHHGDDIIDSSSQKENEEKTKRKEGSKERPKSLKEKLSPRKESKEEKKVKDTKKKKEVIDKEQHAEERHKNDIWKRKTVCTMERREKRRSSEISIKKEKKNIEVTVEIGFLLQTYNKTFKVASQMKVREVIEKTMISIKEGLHDDVVVYQNNGEVVNQEEDIGAIATNNKAYIYVSKRGRKCAKKIIFEFETEKKKEEKKGKEQADPQVVYDLCRWIYMHGIEVEGIFRISGNNEYIKKLIEKVIKHSTGFLDEMNHGVNDVHNVVGVLKSYLREATVGLFDLQIAEEILKNEENKREEVLMEIIEKLNKKDKYTLCIILNLAEAIIQYKDVNQMGIGNIAVVLGPMLIHSNGAVSLIGTQTQLELAVLLINLAQSIRKRLDIDTFFSIDEVVSKFETPTEFIHDNEEPDRFVYDISCLDEETQKLAQDICGWMEVVLDSDNNEEAIHWIQVYYEENEEHFVYIVNMLTPDFVISQTYQGTYSTTQQYPSSQKEQILNQIEVNIFDLHPPAVPAWELSEQRLPQPPSFELQKKWYFPIIQSIKPQQFSQIIAWFNQVDKDHSGTLEIDEISTGSYPGCIRLSPQTALRFMRIFDTSRTGHLNIYEFIAIYRYLEICYALFNAYNGSGPEIIKSRLTGLGFVGTTQCTVDILSKIFSYNNVMDLNNWVACGAFVLQSRAIYQDLLDQGLMQKTENPQDATKILDSITLLIDK</sequence>
<dbReference type="Proteomes" id="UP000030780">
    <property type="component" value="Unassembled WGS sequence"/>
</dbReference>
<dbReference type="GO" id="GO:0007165">
    <property type="term" value="P:signal transduction"/>
    <property type="evidence" value="ECO:0007669"/>
    <property type="project" value="InterPro"/>
</dbReference>
<feature type="domain" description="Rho-GAP" evidence="4">
    <location>
        <begin position="346"/>
        <end position="536"/>
    </location>
</feature>